<evidence type="ECO:0000259" key="1">
    <source>
        <dbReference type="Pfam" id="PF18738"/>
    </source>
</evidence>
<proteinExistence type="predicted"/>
<accession>A0ABD3XUB6</accession>
<feature type="non-terminal residue" evidence="2">
    <location>
        <position position="1"/>
    </location>
</feature>
<keyword evidence="3" id="KW-1185">Reference proteome</keyword>
<dbReference type="Pfam" id="PF18738">
    <property type="entry name" value="HEPN_DZIP3"/>
    <property type="match status" value="1"/>
</dbReference>
<protein>
    <recommendedName>
        <fullName evidence="1">DZIP3-like HEPN domain-containing protein</fullName>
    </recommendedName>
</protein>
<evidence type="ECO:0000313" key="2">
    <source>
        <dbReference type="EMBL" id="KAL3889760.1"/>
    </source>
</evidence>
<comment type="caution">
    <text evidence="2">The sequence shown here is derived from an EMBL/GenBank/DDBJ whole genome shotgun (WGS) entry which is preliminary data.</text>
</comment>
<sequence>VENYFLTPCMLRHESPKAVISPEEDPFLIISYLGHNLPYQLQADFQPWHADEGHDSDGPIMPEHMNHARLYVALVTICTNALREILLTHVPKPHTNIYQAIRAKKADLTKKTQTTRGQWQNAILLPDQCQVVFPDPCGRYVASVDQFDISLLYILIRHVSTVSASLMDWGMYPIEKPFRDRCLGASVERIRMYRNQIGHSMDGKMSQQNFDNYWNKIDSALDDIEQALGRQEFRAQLEKQRRQ</sequence>
<feature type="non-terminal residue" evidence="2">
    <location>
        <position position="243"/>
    </location>
</feature>
<dbReference type="EMBL" id="JBJQND010000001">
    <property type="protein sequence ID" value="KAL3889760.1"/>
    <property type="molecule type" value="Genomic_DNA"/>
</dbReference>
<dbReference type="AlphaFoldDB" id="A0ABD3XUB6"/>
<dbReference type="Proteomes" id="UP001634394">
    <property type="component" value="Unassembled WGS sequence"/>
</dbReference>
<evidence type="ECO:0000313" key="3">
    <source>
        <dbReference type="Proteomes" id="UP001634394"/>
    </source>
</evidence>
<feature type="domain" description="DZIP3-like HEPN" evidence="1">
    <location>
        <begin position="108"/>
        <end position="227"/>
    </location>
</feature>
<gene>
    <name evidence="2" type="ORF">ACJMK2_002088</name>
</gene>
<name>A0ABD3XUB6_SINWO</name>
<dbReference type="InterPro" id="IPR041249">
    <property type="entry name" value="HEPN_DZIP3"/>
</dbReference>
<organism evidence="2 3">
    <name type="scientific">Sinanodonta woodiana</name>
    <name type="common">Chinese pond mussel</name>
    <name type="synonym">Anodonta woodiana</name>
    <dbReference type="NCBI Taxonomy" id="1069815"/>
    <lineage>
        <taxon>Eukaryota</taxon>
        <taxon>Metazoa</taxon>
        <taxon>Spiralia</taxon>
        <taxon>Lophotrochozoa</taxon>
        <taxon>Mollusca</taxon>
        <taxon>Bivalvia</taxon>
        <taxon>Autobranchia</taxon>
        <taxon>Heteroconchia</taxon>
        <taxon>Palaeoheterodonta</taxon>
        <taxon>Unionida</taxon>
        <taxon>Unionoidea</taxon>
        <taxon>Unionidae</taxon>
        <taxon>Unioninae</taxon>
        <taxon>Sinanodonta</taxon>
    </lineage>
</organism>
<reference evidence="2 3" key="1">
    <citation type="submission" date="2024-11" db="EMBL/GenBank/DDBJ databases">
        <title>Chromosome-level genome assembly of the freshwater bivalve Anodonta woodiana.</title>
        <authorList>
            <person name="Chen X."/>
        </authorList>
    </citation>
    <scope>NUCLEOTIDE SEQUENCE [LARGE SCALE GENOMIC DNA]</scope>
    <source>
        <strain evidence="2">MN2024</strain>
        <tissue evidence="2">Gills</tissue>
    </source>
</reference>